<evidence type="ECO:0000313" key="1">
    <source>
        <dbReference type="EMBL" id="KAI0085397.1"/>
    </source>
</evidence>
<accession>A0ACB8TTR0</accession>
<gene>
    <name evidence="1" type="ORF">BDY19DRAFT_444646</name>
</gene>
<sequence>MSSPPSQKQAIENSRSKKKDKPPALHSTWQTSSSTLGDRTGGGEVADEDDPRQIRSRLDATDADAEHEFPRSTSATSSLDPYYFGAGTPSESPIPSSSGAHLFLKTPEMKSSYEPVTPAKDPAAIDRRGLVGVGELATPRWVRDSRKVARGAGDVDEHLVEVEEESFNAREEESFEDAQETNPDLPDSPWTIEAIDGEQDESEEFLDIQPPSRALRTQRSIAEESGGEEILYPRQTAVVPPVPSPKNTSATEQEGAEDAVYPPTAFVQPGQRPRKRTSDEFELDQTGFLTSKHTSTSSSSLKEKDKARKHRSLGVGLPPSSSSKERRRDTLSVNVHHSRQISASSSSSSHDNNNYASHHSRRLHASDYSHLPPSPATSSIQQFLRHGSGGSTTASPMSNANKELPSQVSANVAHSLLRGTQEGWSDLDDQATVEALRKLDGISGRSARARSSVGGHNRVGSASRPSTPAKSSSSQWEGVEVQGRRSSRVLSVGNGPVHGKDRSSKEQGTPQRQTVGLGLAFAEPSAEPEQSESVSLAKDDVPLQGLSTPDKPLKKHGSVSKRSSFTPKRGSASSTNYTGTPTTGSRDSTSLSTATSATSPSGLSSKSHSKVRRNSAGSDISSNQSSDAISLRDRAALAAATEVVEENSVPPVPPLPKVYSSLKPPQQTQQNHVGITFPTAPSDHADDKPLPKTAGSESLRKASLDIPTVNAPSKRQGLKVTTPPSSSTNVHKTPSKKWSFTNPLGKKLVTSPSTSSMKDSSAKSPSMALSPRAISFTSHLRKSASREHSLTSNTKRKQLNDDWETINAEAMTSASSLASLSSLGSTQVMGAPASAPPFANPKTPDRLVPSRSETASSASTNLTASMPILPQHTPLSPSSSVRRGASTKRLTPSSIPFFRRSSSQSMQIPPANVPPSSPTYSSTHSHASQARSPSSGMSPTKETQPHIAIPSSSHKKSSVLSLGLPSLLKGSSSRRSLHSDKEKSDAKSAKEEARHAKESEKERHKKDDKERSESRISVLMGRKRGKTLSSAQPKKQEPVAMPPMQITALPPATAQRLANLKSGSPSSVSSSDKTPKSSASRATGQTISSMQKQSDMSLRSSRNGLPTIAGSPSVGTLAHHGSKDPPSSSSLNASLLSKETPTKIPRISSRSSATNSPTLKGKDSNRRASLIVNPLNASRQNSPSTANQSLNEFGVFENGHTPKAASAQRYSVRASPSVSTSTSRVPRQVPVASSSTVNGVGTRKNRESLSFRKTSTGSVTSANISTATHDEQPATHNHRFSALSPSKLKLLSPKISLPTSRGSSSSQSIAQTMASPSLHRQTTSTPSPVSSIVDDEELVGDEEMMQYIKRQQAKKIAAGASLAELDELLRFPEPIPPAPPASPASVLKSNQVNYLSEYECKEILEYQSVYYIGAKSDKKPATLDNTTNNHGYDDERGDYLIVMRDHLAYRYEVVDTLGKGSFGQVLHCRDHCTGESVAIKIIRNKKRFHHQALVEIKILDSLKKWDADEKHHVIKMTEHFYFRGHLCIAMELLSINLYELIKANNFVGFTTALIRRFTNQMLQSLALMRHHRIVHCDLKPENVLLRHPAKSAIKVIDFGSSCFEHEKIYTYIQSRFYRSPEVILGMNYHMAIDMWSLGCIMAELYTGFPIFPGENEQEQLSCIMEVLGVPEKEFINRSSRKRLFFDTSGAPRPVVNSKGRRRRPGSKSLAQVLKCDDEQFVDFIAKCLVWDPERRLKPASALRHPYITAGKRPKIASPPPPTSSRSMLSSSTSFASNRTSKNLTETPKKSLISAPTPLTARSSRVTSGVGPTTPSTSGAGNSTLGSSRSYRTAQSQSLTYHSSHSSRTMLAK</sequence>
<keyword evidence="2" id="KW-1185">Reference proteome</keyword>
<organism evidence="1 2">
    <name type="scientific">Irpex rosettiformis</name>
    <dbReference type="NCBI Taxonomy" id="378272"/>
    <lineage>
        <taxon>Eukaryota</taxon>
        <taxon>Fungi</taxon>
        <taxon>Dikarya</taxon>
        <taxon>Basidiomycota</taxon>
        <taxon>Agaricomycotina</taxon>
        <taxon>Agaricomycetes</taxon>
        <taxon>Polyporales</taxon>
        <taxon>Irpicaceae</taxon>
        <taxon>Irpex</taxon>
    </lineage>
</organism>
<protein>
    <submittedName>
        <fullName evidence="1">Uncharacterized protein</fullName>
    </submittedName>
</protein>
<evidence type="ECO:0000313" key="2">
    <source>
        <dbReference type="Proteomes" id="UP001055072"/>
    </source>
</evidence>
<proteinExistence type="predicted"/>
<reference evidence="1" key="1">
    <citation type="journal article" date="2021" name="Environ. Microbiol.">
        <title>Gene family expansions and transcriptome signatures uncover fungal adaptations to wood decay.</title>
        <authorList>
            <person name="Hage H."/>
            <person name="Miyauchi S."/>
            <person name="Viragh M."/>
            <person name="Drula E."/>
            <person name="Min B."/>
            <person name="Chaduli D."/>
            <person name="Navarro D."/>
            <person name="Favel A."/>
            <person name="Norest M."/>
            <person name="Lesage-Meessen L."/>
            <person name="Balint B."/>
            <person name="Merenyi Z."/>
            <person name="de Eugenio L."/>
            <person name="Morin E."/>
            <person name="Martinez A.T."/>
            <person name="Baldrian P."/>
            <person name="Stursova M."/>
            <person name="Martinez M.J."/>
            <person name="Novotny C."/>
            <person name="Magnuson J.K."/>
            <person name="Spatafora J.W."/>
            <person name="Maurice S."/>
            <person name="Pangilinan J."/>
            <person name="Andreopoulos W."/>
            <person name="LaButti K."/>
            <person name="Hundley H."/>
            <person name="Na H."/>
            <person name="Kuo A."/>
            <person name="Barry K."/>
            <person name="Lipzen A."/>
            <person name="Henrissat B."/>
            <person name="Riley R."/>
            <person name="Ahrendt S."/>
            <person name="Nagy L.G."/>
            <person name="Grigoriev I.V."/>
            <person name="Martin F."/>
            <person name="Rosso M.N."/>
        </authorList>
    </citation>
    <scope>NUCLEOTIDE SEQUENCE</scope>
    <source>
        <strain evidence="1">CBS 384.51</strain>
    </source>
</reference>
<name>A0ACB8TTR0_9APHY</name>
<dbReference type="EMBL" id="MU274931">
    <property type="protein sequence ID" value="KAI0085397.1"/>
    <property type="molecule type" value="Genomic_DNA"/>
</dbReference>
<dbReference type="Proteomes" id="UP001055072">
    <property type="component" value="Unassembled WGS sequence"/>
</dbReference>
<comment type="caution">
    <text evidence="1">The sequence shown here is derived from an EMBL/GenBank/DDBJ whole genome shotgun (WGS) entry which is preliminary data.</text>
</comment>